<dbReference type="RefSeq" id="WP_144980650.1">
    <property type="nucleotide sequence ID" value="NZ_CP037920.1"/>
</dbReference>
<feature type="compositionally biased region" description="Polar residues" evidence="1">
    <location>
        <begin position="11"/>
        <end position="29"/>
    </location>
</feature>
<evidence type="ECO:0000313" key="3">
    <source>
        <dbReference type="EMBL" id="QDT94992.1"/>
    </source>
</evidence>
<evidence type="ECO:0000259" key="2">
    <source>
        <dbReference type="Pfam" id="PF07238"/>
    </source>
</evidence>
<protein>
    <submittedName>
        <fullName evidence="3">PilZ domain protein</fullName>
    </submittedName>
</protein>
<dbReference type="Proteomes" id="UP000318704">
    <property type="component" value="Chromosome"/>
</dbReference>
<organism evidence="3 4">
    <name type="scientific">Gimesia aquarii</name>
    <dbReference type="NCBI Taxonomy" id="2527964"/>
    <lineage>
        <taxon>Bacteria</taxon>
        <taxon>Pseudomonadati</taxon>
        <taxon>Planctomycetota</taxon>
        <taxon>Planctomycetia</taxon>
        <taxon>Planctomycetales</taxon>
        <taxon>Planctomycetaceae</taxon>
        <taxon>Gimesia</taxon>
    </lineage>
</organism>
<dbReference type="GO" id="GO:0035438">
    <property type="term" value="F:cyclic-di-GMP binding"/>
    <property type="evidence" value="ECO:0007669"/>
    <property type="project" value="InterPro"/>
</dbReference>
<proteinExistence type="predicted"/>
<reference evidence="3 4" key="1">
    <citation type="submission" date="2019-03" db="EMBL/GenBank/DDBJ databases">
        <title>Deep-cultivation of Planctomycetes and their phenomic and genomic characterization uncovers novel biology.</title>
        <authorList>
            <person name="Wiegand S."/>
            <person name="Jogler M."/>
            <person name="Boedeker C."/>
            <person name="Pinto D."/>
            <person name="Vollmers J."/>
            <person name="Rivas-Marin E."/>
            <person name="Kohn T."/>
            <person name="Peeters S.H."/>
            <person name="Heuer A."/>
            <person name="Rast P."/>
            <person name="Oberbeckmann S."/>
            <person name="Bunk B."/>
            <person name="Jeske O."/>
            <person name="Meyerdierks A."/>
            <person name="Storesund J.E."/>
            <person name="Kallscheuer N."/>
            <person name="Luecker S."/>
            <person name="Lage O.M."/>
            <person name="Pohl T."/>
            <person name="Merkel B.J."/>
            <person name="Hornburger P."/>
            <person name="Mueller R.-W."/>
            <person name="Bruemmer F."/>
            <person name="Labrenz M."/>
            <person name="Spormann A.M."/>
            <person name="Op den Camp H."/>
            <person name="Overmann J."/>
            <person name="Amann R."/>
            <person name="Jetten M.S.M."/>
            <person name="Mascher T."/>
            <person name="Medema M.H."/>
            <person name="Devos D.P."/>
            <person name="Kaster A.-K."/>
            <person name="Ovreas L."/>
            <person name="Rohde M."/>
            <person name="Galperin M.Y."/>
            <person name="Jogler C."/>
        </authorList>
    </citation>
    <scope>NUCLEOTIDE SEQUENCE [LARGE SCALE GENOMIC DNA]</scope>
    <source>
        <strain evidence="3 4">V144</strain>
    </source>
</reference>
<name>A0A517VPQ3_9PLAN</name>
<dbReference type="KEGG" id="gaw:V144x_04260"/>
<sequence length="201" mass="22872">MTQLLDVEPKSVSSADTEQNTSSSSSLVQPISFRQHLRNSGRSLKIHKRDLHYSWNRVLTQTQTRSAKAATPSVPVKPQEQKTVERREFPRHSSEAIVLAFTKDERNFSEDSDYPESKGYAINVSQNGISFASRSQFPLRDELQLHVEDHHVNFGLDLIASVVRAEPIDNEFWRIDCKLLIPLTDQQLEILKEHAPSCYAG</sequence>
<evidence type="ECO:0000313" key="4">
    <source>
        <dbReference type="Proteomes" id="UP000318704"/>
    </source>
</evidence>
<evidence type="ECO:0000256" key="1">
    <source>
        <dbReference type="SAM" id="MobiDB-lite"/>
    </source>
</evidence>
<feature type="compositionally biased region" description="Basic and acidic residues" evidence="1">
    <location>
        <begin position="79"/>
        <end position="88"/>
    </location>
</feature>
<dbReference type="AlphaFoldDB" id="A0A517VPQ3"/>
<accession>A0A517VPQ3</accession>
<dbReference type="EMBL" id="CP037920">
    <property type="protein sequence ID" value="QDT94992.1"/>
    <property type="molecule type" value="Genomic_DNA"/>
</dbReference>
<feature type="region of interest" description="Disordered" evidence="1">
    <location>
        <begin position="1"/>
        <end position="30"/>
    </location>
</feature>
<feature type="domain" description="PilZ" evidence="2">
    <location>
        <begin position="85"/>
        <end position="193"/>
    </location>
</feature>
<dbReference type="Pfam" id="PF07238">
    <property type="entry name" value="PilZ"/>
    <property type="match status" value="1"/>
</dbReference>
<feature type="region of interest" description="Disordered" evidence="1">
    <location>
        <begin position="64"/>
        <end position="88"/>
    </location>
</feature>
<dbReference type="InterPro" id="IPR009875">
    <property type="entry name" value="PilZ_domain"/>
</dbReference>
<gene>
    <name evidence="3" type="ORF">V144x_04260</name>
</gene>